<keyword evidence="7" id="KW-1185">Reference proteome</keyword>
<evidence type="ECO:0000313" key="6">
    <source>
        <dbReference type="EMBL" id="GAA2131002.1"/>
    </source>
</evidence>
<dbReference type="PROSITE" id="PS50893">
    <property type="entry name" value="ABC_TRANSPORTER_2"/>
    <property type="match status" value="2"/>
</dbReference>
<dbReference type="RefSeq" id="WP_344363344.1">
    <property type="nucleotide sequence ID" value="NZ_BAAAQB010000014.1"/>
</dbReference>
<keyword evidence="3" id="KW-0547">Nucleotide-binding</keyword>
<keyword evidence="2" id="KW-0677">Repeat</keyword>
<evidence type="ECO:0000256" key="1">
    <source>
        <dbReference type="ARBA" id="ARBA00022448"/>
    </source>
</evidence>
<reference evidence="6 7" key="1">
    <citation type="journal article" date="2019" name="Int. J. Syst. Evol. Microbiol.">
        <title>The Global Catalogue of Microorganisms (GCM) 10K type strain sequencing project: providing services to taxonomists for standard genome sequencing and annotation.</title>
        <authorList>
            <consortium name="The Broad Institute Genomics Platform"/>
            <consortium name="The Broad Institute Genome Sequencing Center for Infectious Disease"/>
            <person name="Wu L."/>
            <person name="Ma J."/>
        </authorList>
    </citation>
    <scope>NUCLEOTIDE SEQUENCE [LARGE SCALE GENOMIC DNA]</scope>
    <source>
        <strain evidence="6 7">JCM 15921</strain>
    </source>
</reference>
<accession>A0ABN2YT81</accession>
<feature type="domain" description="ABC transporter" evidence="5">
    <location>
        <begin position="261"/>
        <end position="506"/>
    </location>
</feature>
<dbReference type="InterPro" id="IPR027417">
    <property type="entry name" value="P-loop_NTPase"/>
</dbReference>
<organism evidence="6 7">
    <name type="scientific">Arthrobacter humicola</name>
    <dbReference type="NCBI Taxonomy" id="409291"/>
    <lineage>
        <taxon>Bacteria</taxon>
        <taxon>Bacillati</taxon>
        <taxon>Actinomycetota</taxon>
        <taxon>Actinomycetes</taxon>
        <taxon>Micrococcales</taxon>
        <taxon>Micrococcaceae</taxon>
        <taxon>Arthrobacter</taxon>
    </lineage>
</organism>
<dbReference type="Gene3D" id="3.40.50.300">
    <property type="entry name" value="P-loop containing nucleotide triphosphate hydrolases"/>
    <property type="match status" value="2"/>
</dbReference>
<dbReference type="InterPro" id="IPR050107">
    <property type="entry name" value="ABC_carbohydrate_import_ATPase"/>
</dbReference>
<dbReference type="SMART" id="SM00382">
    <property type="entry name" value="AAA"/>
    <property type="match status" value="2"/>
</dbReference>
<evidence type="ECO:0000256" key="2">
    <source>
        <dbReference type="ARBA" id="ARBA00022737"/>
    </source>
</evidence>
<evidence type="ECO:0000259" key="5">
    <source>
        <dbReference type="PROSITE" id="PS50893"/>
    </source>
</evidence>
<evidence type="ECO:0000313" key="7">
    <source>
        <dbReference type="Proteomes" id="UP001500102"/>
    </source>
</evidence>
<dbReference type="InterPro" id="IPR003439">
    <property type="entry name" value="ABC_transporter-like_ATP-bd"/>
</dbReference>
<keyword evidence="1" id="KW-0813">Transport</keyword>
<dbReference type="InterPro" id="IPR017871">
    <property type="entry name" value="ABC_transporter-like_CS"/>
</dbReference>
<evidence type="ECO:0000256" key="3">
    <source>
        <dbReference type="ARBA" id="ARBA00022741"/>
    </source>
</evidence>
<sequence>MTTDAISSSPLVQVRGLQKNYGAIRALRGVDIDFNRGEIHGLVGANGAGKSTLVRSLAGLEQPDAGEIIIRGEPTVIHDPGAATDLGFAFIHQELNLVASFTGAQNIMLGSHTESLLRLHKFSGVPRKVKEVAERIGIDFSLDKPVSTLTVHQQWLVSIARALVHDCQLLAMDEPTASLGAEEADKLLNVARDLAGHGVAVLFISHRLDEVTAICDRVTVFRDGAISLAMTREEITRQAIVEAIVGHNVVPGERKNTAVEPKTSPVVLTARNISRGRNLRDASLDLHRGELLGIAGLVGSGRTELARVIFGADRAEGGAMMLHGSDYAPRTVNDAVAKSVAYVPEERRAEALFLNMSIESNLHITTWDKKRIGITPLTSAKKSRSAAKAICERLGVVLRNGGTSQPVGALSGGNQQKVVIGRWMAINPEVLILDEPTRGVDIGARSDIYARIREIAKEGTSVIVISSEFEELLECDRVIVLSSGATVAELTGEQVTVNEMLRHCYA</sequence>
<dbReference type="Proteomes" id="UP001500102">
    <property type="component" value="Unassembled WGS sequence"/>
</dbReference>
<dbReference type="CDD" id="cd03216">
    <property type="entry name" value="ABC_Carb_Monos_I"/>
    <property type="match status" value="1"/>
</dbReference>
<comment type="caution">
    <text evidence="6">The sequence shown here is derived from an EMBL/GenBank/DDBJ whole genome shotgun (WGS) entry which is preliminary data.</text>
</comment>
<dbReference type="EMBL" id="BAAAQB010000014">
    <property type="protein sequence ID" value="GAA2131002.1"/>
    <property type="molecule type" value="Genomic_DNA"/>
</dbReference>
<protein>
    <submittedName>
        <fullName evidence="6">Sugar ABC transporter ATP-binding protein</fullName>
    </submittedName>
</protein>
<dbReference type="SUPFAM" id="SSF52540">
    <property type="entry name" value="P-loop containing nucleoside triphosphate hydrolases"/>
    <property type="match status" value="2"/>
</dbReference>
<feature type="domain" description="ABC transporter" evidence="5">
    <location>
        <begin position="12"/>
        <end position="248"/>
    </location>
</feature>
<dbReference type="GO" id="GO:0005524">
    <property type="term" value="F:ATP binding"/>
    <property type="evidence" value="ECO:0007669"/>
    <property type="project" value="UniProtKB-KW"/>
</dbReference>
<dbReference type="CDD" id="cd03215">
    <property type="entry name" value="ABC_Carb_Monos_II"/>
    <property type="match status" value="1"/>
</dbReference>
<evidence type="ECO:0000256" key="4">
    <source>
        <dbReference type="ARBA" id="ARBA00022840"/>
    </source>
</evidence>
<dbReference type="PANTHER" id="PTHR43790:SF9">
    <property type="entry name" value="GALACTOFURANOSE TRANSPORTER ATP-BINDING PROTEIN YTFR"/>
    <property type="match status" value="1"/>
</dbReference>
<dbReference type="PROSITE" id="PS00211">
    <property type="entry name" value="ABC_TRANSPORTER_1"/>
    <property type="match status" value="1"/>
</dbReference>
<dbReference type="InterPro" id="IPR003593">
    <property type="entry name" value="AAA+_ATPase"/>
</dbReference>
<proteinExistence type="predicted"/>
<dbReference type="PANTHER" id="PTHR43790">
    <property type="entry name" value="CARBOHYDRATE TRANSPORT ATP-BINDING PROTEIN MG119-RELATED"/>
    <property type="match status" value="1"/>
</dbReference>
<gene>
    <name evidence="6" type="ORF">GCM10009825_12360</name>
</gene>
<dbReference type="Pfam" id="PF00005">
    <property type="entry name" value="ABC_tran"/>
    <property type="match status" value="2"/>
</dbReference>
<keyword evidence="4 6" id="KW-0067">ATP-binding</keyword>
<name>A0ABN2YT81_9MICC</name>